<dbReference type="AlphaFoldDB" id="A0A2V1DT25"/>
<sequence length="508" mass="58148">MSVAPKWGFLKLPRELRDIIYTHYARVDGGYTYNLVTNQLVRADGGCIEHALTLTCRQVAAEMRGLALTMNKITFRTYHSEETNDSAAHFHNSISTAQGAKARLLDDMAPRYLTSDMSKAAAAKFPCLEWILHDWRHEDYPQYLFDGRYPNLFPQDSWGQSYLVWTEFVDFTLKLISEHPDFPSEPQSIKWGVWNQYDAARLIHMHLPPPWAVLGSDEAHKLQADVASATGIHGYRHPFSEHMDPFPSKPYKYTYSAASLAIRFLDSIPNSTRQYIRNVLLDEDQESIANASCHALGLALFCHENRQMIIKRNVNLWTACLLVQGKGERLYYHSYMVTCAIGSWMIEAAMLPKLGMPSDSFQLILDGEPLPELAQSVFDVVTKDATVQIAMNIWFDKSQYPRVWRDFSEGSTWIWNDFPEVYQDFMAGKLSNLIQCNFDINVGPDPEEMVERFTGSTSLDWYEYMYGYNPRYFTTEAPLPPLHLLRPASLLSQEMKGPIGGGRLDNLM</sequence>
<organism evidence="1 2">
    <name type="scientific">Periconia macrospinosa</name>
    <dbReference type="NCBI Taxonomy" id="97972"/>
    <lineage>
        <taxon>Eukaryota</taxon>
        <taxon>Fungi</taxon>
        <taxon>Dikarya</taxon>
        <taxon>Ascomycota</taxon>
        <taxon>Pezizomycotina</taxon>
        <taxon>Dothideomycetes</taxon>
        <taxon>Pleosporomycetidae</taxon>
        <taxon>Pleosporales</taxon>
        <taxon>Massarineae</taxon>
        <taxon>Periconiaceae</taxon>
        <taxon>Periconia</taxon>
    </lineage>
</organism>
<dbReference type="OrthoDB" id="5062850at2759"/>
<dbReference type="Proteomes" id="UP000244855">
    <property type="component" value="Unassembled WGS sequence"/>
</dbReference>
<protein>
    <submittedName>
        <fullName evidence="1">Uncharacterized protein</fullName>
    </submittedName>
</protein>
<proteinExistence type="predicted"/>
<gene>
    <name evidence="1" type="ORF">DM02DRAFT_613978</name>
</gene>
<evidence type="ECO:0000313" key="1">
    <source>
        <dbReference type="EMBL" id="PVI01032.1"/>
    </source>
</evidence>
<accession>A0A2V1DT25</accession>
<keyword evidence="2" id="KW-1185">Reference proteome</keyword>
<evidence type="ECO:0000313" key="2">
    <source>
        <dbReference type="Proteomes" id="UP000244855"/>
    </source>
</evidence>
<reference evidence="1 2" key="1">
    <citation type="journal article" date="2018" name="Sci. Rep.">
        <title>Comparative genomics provides insights into the lifestyle and reveals functional heterogeneity of dark septate endophytic fungi.</title>
        <authorList>
            <person name="Knapp D.G."/>
            <person name="Nemeth J.B."/>
            <person name="Barry K."/>
            <person name="Hainaut M."/>
            <person name="Henrissat B."/>
            <person name="Johnson J."/>
            <person name="Kuo A."/>
            <person name="Lim J.H.P."/>
            <person name="Lipzen A."/>
            <person name="Nolan M."/>
            <person name="Ohm R.A."/>
            <person name="Tamas L."/>
            <person name="Grigoriev I.V."/>
            <person name="Spatafora J.W."/>
            <person name="Nagy L.G."/>
            <person name="Kovacs G.M."/>
        </authorList>
    </citation>
    <scope>NUCLEOTIDE SEQUENCE [LARGE SCALE GENOMIC DNA]</scope>
    <source>
        <strain evidence="1 2">DSE2036</strain>
    </source>
</reference>
<name>A0A2V1DT25_9PLEO</name>
<dbReference type="EMBL" id="KZ805364">
    <property type="protein sequence ID" value="PVI01032.1"/>
    <property type="molecule type" value="Genomic_DNA"/>
</dbReference>